<reference evidence="1 2" key="1">
    <citation type="journal article" date="2014" name="Mol. Ecol.">
        <title>Evolution of Synechococcus.</title>
        <authorList>
            <person name="Dvorak P."/>
            <person name="Casamatta D."/>
            <person name="Hasler P."/>
            <person name="Poulickova A."/>
            <person name="Ondrej V."/>
            <person name="Sanges R."/>
        </authorList>
    </citation>
    <scope>NUCLEOTIDE SEQUENCE [LARGE SCALE GENOMIC DNA]</scope>
    <source>
        <strain evidence="1 2">CAUP A 1101</strain>
    </source>
</reference>
<dbReference type="EMBL" id="JJML01000008">
    <property type="protein sequence ID" value="KGF73408.1"/>
    <property type="molecule type" value="Genomic_DNA"/>
</dbReference>
<sequence>MSFHYYGLISSLPFLSNDFNLNRLPISGSVLRSRLRGLSLEDQEQLGAMINFHEQLYSITSYSDSQVVQLIEEVRRQLIHPQLQNLLESDVNILVVVSALRQRLANKEPILPSGEVAAHIRRNWQHPDFSLAGRFQWLPEVREHLEQGQVLELERRVDQVRWQCFVDLVQMEPFTFEAVAAYLGKWDILRRWSQVDAVAGQERFDQLVNEVLQVT</sequence>
<accession>A0A098TRI1</accession>
<evidence type="ECO:0008006" key="3">
    <source>
        <dbReference type="Google" id="ProtNLM"/>
    </source>
</evidence>
<evidence type="ECO:0000313" key="2">
    <source>
        <dbReference type="Proteomes" id="UP000030170"/>
    </source>
</evidence>
<comment type="caution">
    <text evidence="1">The sequence shown here is derived from an EMBL/GenBank/DDBJ whole genome shotgun (WGS) entry which is preliminary data.</text>
</comment>
<dbReference type="OrthoDB" id="556081at2"/>
<dbReference type="Proteomes" id="UP000030170">
    <property type="component" value="Unassembled WGS sequence"/>
</dbReference>
<proteinExistence type="predicted"/>
<dbReference type="Pfam" id="PF10962">
    <property type="entry name" value="DUF2764"/>
    <property type="match status" value="1"/>
</dbReference>
<dbReference type="InterPro" id="IPR024492">
    <property type="entry name" value="DUF2764"/>
</dbReference>
<organism evidence="1 2">
    <name type="scientific">Neosynechococcus sphagnicola sy1</name>
    <dbReference type="NCBI Taxonomy" id="1497020"/>
    <lineage>
        <taxon>Bacteria</taxon>
        <taxon>Bacillati</taxon>
        <taxon>Cyanobacteriota</taxon>
        <taxon>Cyanophyceae</taxon>
        <taxon>Neosynechococcales</taxon>
        <taxon>Neosynechococcaceae</taxon>
        <taxon>Neosynechococcus</taxon>
    </lineage>
</organism>
<dbReference type="AlphaFoldDB" id="A0A098TRI1"/>
<gene>
    <name evidence="1" type="ORF">DO97_20220</name>
</gene>
<name>A0A098TRI1_9CYAN</name>
<evidence type="ECO:0000313" key="1">
    <source>
        <dbReference type="EMBL" id="KGF73408.1"/>
    </source>
</evidence>
<dbReference type="RefSeq" id="WP_052128398.1">
    <property type="nucleotide sequence ID" value="NZ_JJML01000008.1"/>
</dbReference>
<dbReference type="STRING" id="1497020.DO97_20220"/>
<protein>
    <recommendedName>
        <fullName evidence="3">DUF2764 domain-containing protein</fullName>
    </recommendedName>
</protein>
<keyword evidence="2" id="KW-1185">Reference proteome</keyword>